<comment type="caution">
    <text evidence="11">The sequence shown here is derived from an EMBL/GenBank/DDBJ whole genome shotgun (WGS) entry which is preliminary data.</text>
</comment>
<dbReference type="FunFam" id="1.25.40.570:FF:000017">
    <property type="entry name" value="26S proteasome non-ATPase regulatory subunit 3"/>
    <property type="match status" value="1"/>
</dbReference>
<dbReference type="InterPro" id="IPR013586">
    <property type="entry name" value="PSMD3_C"/>
</dbReference>
<evidence type="ECO:0000256" key="4">
    <source>
        <dbReference type="ARBA" id="ARBA00022917"/>
    </source>
</evidence>
<comment type="similarity">
    <text evidence="2">Belongs to the proteasome subunit S3 family.</text>
</comment>
<reference evidence="11 12" key="1">
    <citation type="journal article" date="2020" name="Nat. Commun.">
        <title>Genome of Tripterygium wilfordii and identification of cytochrome P450 involved in triptolide biosynthesis.</title>
        <authorList>
            <person name="Tu L."/>
            <person name="Su P."/>
            <person name="Zhang Z."/>
            <person name="Gao L."/>
            <person name="Wang J."/>
            <person name="Hu T."/>
            <person name="Zhou J."/>
            <person name="Zhang Y."/>
            <person name="Zhao Y."/>
            <person name="Liu Y."/>
            <person name="Song Y."/>
            <person name="Tong Y."/>
            <person name="Lu Y."/>
            <person name="Yang J."/>
            <person name="Xu C."/>
            <person name="Jia M."/>
            <person name="Peters R.J."/>
            <person name="Huang L."/>
            <person name="Gao W."/>
        </authorList>
    </citation>
    <scope>NUCLEOTIDE SEQUENCE [LARGE SCALE GENOMIC DNA]</scope>
    <source>
        <strain evidence="12">cv. XIE 37</strain>
        <tissue evidence="11">Leaf</tissue>
    </source>
</reference>
<dbReference type="Pfam" id="PF08375">
    <property type="entry name" value="Rpn3_C"/>
    <property type="match status" value="1"/>
</dbReference>
<evidence type="ECO:0000256" key="6">
    <source>
        <dbReference type="ARBA" id="ARBA00057191"/>
    </source>
</evidence>
<dbReference type="SMART" id="SM00088">
    <property type="entry name" value="PINT"/>
    <property type="match status" value="1"/>
</dbReference>
<dbReference type="InterPro" id="IPR057985">
    <property type="entry name" value="TPR_PSMD3_N"/>
</dbReference>
<dbReference type="Gene3D" id="3.30.110.10">
    <property type="entry name" value="Translation initiation factor 3 (IF-3), C-terminal domain"/>
    <property type="match status" value="1"/>
</dbReference>
<dbReference type="SUPFAM" id="SSF55200">
    <property type="entry name" value="Translation initiation factor IF3, C-terminal domain"/>
    <property type="match status" value="1"/>
</dbReference>
<dbReference type="InterPro" id="IPR019814">
    <property type="entry name" value="Translation_initiation_fac_3_N"/>
</dbReference>
<dbReference type="GO" id="GO:0042176">
    <property type="term" value="P:regulation of protein catabolic process"/>
    <property type="evidence" value="ECO:0007669"/>
    <property type="project" value="InterPro"/>
</dbReference>
<dbReference type="Pfam" id="PF25573">
    <property type="entry name" value="TPR_PSMD3_N"/>
    <property type="match status" value="1"/>
</dbReference>
<keyword evidence="4" id="KW-0648">Protein biosynthesis</keyword>
<dbReference type="InterPro" id="IPR001288">
    <property type="entry name" value="Translation_initiation_fac_3"/>
</dbReference>
<dbReference type="PANTHER" id="PTHR10758:SF2">
    <property type="entry name" value="26S PROTEASOME NON-ATPASE REGULATORY SUBUNIT 3"/>
    <property type="match status" value="1"/>
</dbReference>
<feature type="compositionally biased region" description="Polar residues" evidence="9">
    <location>
        <begin position="333"/>
        <end position="348"/>
    </location>
</feature>
<feature type="domain" description="PCI" evidence="10">
    <location>
        <begin position="736"/>
        <end position="917"/>
    </location>
</feature>
<evidence type="ECO:0000259" key="10">
    <source>
        <dbReference type="PROSITE" id="PS50250"/>
    </source>
</evidence>
<feature type="compositionally biased region" description="Basic and acidic residues" evidence="9">
    <location>
        <begin position="470"/>
        <end position="488"/>
    </location>
</feature>
<dbReference type="GO" id="GO:0008541">
    <property type="term" value="C:proteasome regulatory particle, lid subcomplex"/>
    <property type="evidence" value="ECO:0007669"/>
    <property type="project" value="TreeGrafter"/>
</dbReference>
<feature type="compositionally biased region" description="Polar residues" evidence="9">
    <location>
        <begin position="455"/>
        <end position="469"/>
    </location>
</feature>
<dbReference type="Pfam" id="PF01399">
    <property type="entry name" value="PCI"/>
    <property type="match status" value="1"/>
</dbReference>
<evidence type="ECO:0000256" key="3">
    <source>
        <dbReference type="ARBA" id="ARBA00022540"/>
    </source>
</evidence>
<dbReference type="Gene3D" id="3.10.20.80">
    <property type="entry name" value="Translation initiation factor 3 (IF-3), N-terminal domain"/>
    <property type="match status" value="1"/>
</dbReference>
<evidence type="ECO:0000256" key="8">
    <source>
        <dbReference type="SAM" id="Coils"/>
    </source>
</evidence>
<keyword evidence="12" id="KW-1185">Reference proteome</keyword>
<feature type="region of interest" description="Disordered" evidence="9">
    <location>
        <begin position="949"/>
        <end position="984"/>
    </location>
</feature>
<keyword evidence="5 11" id="KW-0647">Proteasome</keyword>
<dbReference type="GO" id="GO:0003743">
    <property type="term" value="F:translation initiation factor activity"/>
    <property type="evidence" value="ECO:0007669"/>
    <property type="project" value="UniProtKB-KW"/>
</dbReference>
<organism evidence="11 12">
    <name type="scientific">Tripterygium wilfordii</name>
    <name type="common">Thunder God vine</name>
    <dbReference type="NCBI Taxonomy" id="458696"/>
    <lineage>
        <taxon>Eukaryota</taxon>
        <taxon>Viridiplantae</taxon>
        <taxon>Streptophyta</taxon>
        <taxon>Embryophyta</taxon>
        <taxon>Tracheophyta</taxon>
        <taxon>Spermatophyta</taxon>
        <taxon>Magnoliopsida</taxon>
        <taxon>eudicotyledons</taxon>
        <taxon>Gunneridae</taxon>
        <taxon>Pentapetalae</taxon>
        <taxon>rosids</taxon>
        <taxon>fabids</taxon>
        <taxon>Celastrales</taxon>
        <taxon>Celastraceae</taxon>
        <taxon>Tripterygium</taxon>
    </lineage>
</organism>
<evidence type="ECO:0000313" key="12">
    <source>
        <dbReference type="Proteomes" id="UP000593562"/>
    </source>
</evidence>
<dbReference type="FunCoup" id="A0A7J7DG34">
    <property type="interactions" value="988"/>
</dbReference>
<dbReference type="EMBL" id="JAAARO010000007">
    <property type="protein sequence ID" value="KAF5745345.1"/>
    <property type="molecule type" value="Genomic_DNA"/>
</dbReference>
<dbReference type="Gene3D" id="1.25.40.570">
    <property type="match status" value="1"/>
</dbReference>
<gene>
    <name evidence="11" type="ORF">HS088_TW07G00929</name>
</gene>
<comment type="similarity">
    <text evidence="1">Belongs to the IF-3 family.</text>
</comment>
<protein>
    <submittedName>
        <fullName evidence="11">26S proteasome non-ATPase regulatory subunit 3</fullName>
    </submittedName>
</protein>
<keyword evidence="8" id="KW-0175">Coiled coil</keyword>
<evidence type="ECO:0000256" key="9">
    <source>
        <dbReference type="SAM" id="MobiDB-lite"/>
    </source>
</evidence>
<evidence type="ECO:0000256" key="5">
    <source>
        <dbReference type="ARBA" id="ARBA00022942"/>
    </source>
</evidence>
<dbReference type="SMART" id="SM00753">
    <property type="entry name" value="PAM"/>
    <property type="match status" value="1"/>
</dbReference>
<feature type="region of interest" description="Disordered" evidence="9">
    <location>
        <begin position="323"/>
        <end position="492"/>
    </location>
</feature>
<dbReference type="InterPro" id="IPR050756">
    <property type="entry name" value="CSN3"/>
</dbReference>
<feature type="compositionally biased region" description="Basic and acidic residues" evidence="9">
    <location>
        <begin position="952"/>
        <end position="977"/>
    </location>
</feature>
<dbReference type="InterPro" id="IPR036787">
    <property type="entry name" value="T_IF-3_N_sf"/>
</dbReference>
<dbReference type="SUPFAM" id="SSF46785">
    <property type="entry name" value="Winged helix' DNA-binding domain"/>
    <property type="match status" value="1"/>
</dbReference>
<evidence type="ECO:0000256" key="2">
    <source>
        <dbReference type="ARBA" id="ARBA00007912"/>
    </source>
</evidence>
<keyword evidence="3" id="KW-0396">Initiation factor</keyword>
<dbReference type="PROSITE" id="PS50250">
    <property type="entry name" value="PCI"/>
    <property type="match status" value="1"/>
</dbReference>
<dbReference type="InterPro" id="IPR036390">
    <property type="entry name" value="WH_DNA-bd_sf"/>
</dbReference>
<dbReference type="InterPro" id="IPR036788">
    <property type="entry name" value="T_IF-3_C_sf"/>
</dbReference>
<dbReference type="NCBIfam" id="TIGR00168">
    <property type="entry name" value="infC"/>
    <property type="match status" value="1"/>
</dbReference>
<sequence>MALWCRINQSKLKLFSHQLKRYYLQIPHASSVNYSTTCSTHYLLENPLSGINRMGTGFCSNVRCFAAPVQTKPKKEDKDTTGPRLNEQITADIVRVVINEEHYVVSRREALERARKLNLDLVEVQRNADPPVCKIMDFHMERYKQEVKEKERAKSKSEVMMKKGDFKVIRFFPKCELKDLKMKADMTKRLMERGYRVKCVAKAKAKGNEDQDLGELYLVSLPWHVKFGPSKKGGGKKSKAASDTSVGVREGATSAKSSVSADKEDKSIADNETDWSVVDSNDDFESVFELRDNVEVASSYPTDEMHSAAQTASSFTTFNKSDIMHPRQVPDSKPNTHPSFQPQPSLETGNRYARSESKNQFPPTKLTDNKIPATRDPYLRRQMPQEMNLRPSVSEKRQPGGSSHFPVLKPSSIDVRKREPSRPNASDTPRPSYGIFSAPKADARGGGIRWKREGSSNGSARIPAEQSQRLVDDKAGQGRLVAKERDNFTENPKISTKMTQDVEMKENPVPSNSITPTSPSTFDNLKEIAGLIETGAYTREVRRIMRAVRLTISFRRKLKPSVLYDFLSFALTLGSDAYTRISAYLPKEDEHEMEVDTAISVTQSPVKHPLPEIEMYCYLLVLIFLIDQKNYGEAKACASASVARLRNLNRRTVDVLASRLYFYYSLSYELSGDLAEIRGDLLALHRIATLRHDELGQETLLNLLLRNYLHYNLYDQAEKLRSKAPRFEAHSNQQFCRYLFYLGKIRTIQLEYTDAKESLLQAARKAPVAALGFRVQCNKWAVIVRLLLGEIPERTLFMQKGMEKALRPYFELTNAVRIGDLELFKSVAERFSSTFNKDGTHNLIVRLRHNVIRTGLRNISISYSRISLVDVATKLRLNSANPVADAESIVAKAIRDGAVDAILDHTNGWMVSKETGDIYSTNEPQMTFNSRIAFCLNMHNEAVRALRFPPNSHKEKESAEKRRERQQQEQELAKHIAEEDDDEF</sequence>
<evidence type="ECO:0000256" key="1">
    <source>
        <dbReference type="ARBA" id="ARBA00005439"/>
    </source>
</evidence>
<comment type="function">
    <text evidence="6">Acts as a regulatory subunit of the 26 proteasome which is involved in the ATP-dependent degradation of ubiquitinated proteins.</text>
</comment>
<feature type="coiled-coil region" evidence="8">
    <location>
        <begin position="107"/>
        <end position="160"/>
    </location>
</feature>
<evidence type="ECO:0000313" key="11">
    <source>
        <dbReference type="EMBL" id="KAF5745345.1"/>
    </source>
</evidence>
<evidence type="ECO:0000256" key="7">
    <source>
        <dbReference type="ARBA" id="ARBA00065984"/>
    </source>
</evidence>
<dbReference type="GO" id="GO:0030234">
    <property type="term" value="F:enzyme regulator activity"/>
    <property type="evidence" value="ECO:0007669"/>
    <property type="project" value="InterPro"/>
</dbReference>
<dbReference type="Pfam" id="PF05198">
    <property type="entry name" value="IF3_N"/>
    <property type="match status" value="1"/>
</dbReference>
<dbReference type="InParanoid" id="A0A7J7DG34"/>
<dbReference type="PANTHER" id="PTHR10758">
    <property type="entry name" value="26S PROTEASOME NON-ATPASE REGULATORY SUBUNIT 3/COP9 SIGNALOSOME COMPLEX SUBUNIT 3"/>
    <property type="match status" value="1"/>
</dbReference>
<dbReference type="Proteomes" id="UP000593562">
    <property type="component" value="Unassembled WGS sequence"/>
</dbReference>
<comment type="subunit">
    <text evidence="7">Component of the 19S regulatory particle (RP/PA700) lid subcomplex of the 26S proteasome. The 26S proteasome is composed of a core protease (CP), known as the 20S proteasome, capped at one or both ends by the 19S regulatory particle (RP/PA700). The RP/PA700 complex is composed of at least 17 different subunits in two subcomplexes, the base and the lid, which form the portions proximal and distal to the 20S proteolytic core, respectively. Interacts with UCH1 and UCH2.</text>
</comment>
<feature type="region of interest" description="Disordered" evidence="9">
    <location>
        <begin position="230"/>
        <end position="274"/>
    </location>
</feature>
<dbReference type="AlphaFoldDB" id="A0A7J7DG34"/>
<dbReference type="SUPFAM" id="SSF54364">
    <property type="entry name" value="Translation initiation factor IF3, N-terminal domain"/>
    <property type="match status" value="1"/>
</dbReference>
<accession>A0A7J7DG34</accession>
<name>A0A7J7DG34_TRIWF</name>
<proteinExistence type="inferred from homology"/>
<dbReference type="InterPro" id="IPR000717">
    <property type="entry name" value="PCI_dom"/>
</dbReference>
<dbReference type="GO" id="GO:0006511">
    <property type="term" value="P:ubiquitin-dependent protein catabolic process"/>
    <property type="evidence" value="ECO:0007669"/>
    <property type="project" value="TreeGrafter"/>
</dbReference>